<evidence type="ECO:0000259" key="3">
    <source>
        <dbReference type="SMART" id="SM00856"/>
    </source>
</evidence>
<evidence type="ECO:0000256" key="1">
    <source>
        <dbReference type="ARBA" id="ARBA00022729"/>
    </source>
</evidence>
<dbReference type="SMART" id="SM00856">
    <property type="entry name" value="PMEI"/>
    <property type="match status" value="1"/>
</dbReference>
<feature type="domain" description="Pectinesterase inhibitor" evidence="3">
    <location>
        <begin position="298"/>
        <end position="447"/>
    </location>
</feature>
<evidence type="ECO:0000313" key="5">
    <source>
        <dbReference type="Proteomes" id="UP000636709"/>
    </source>
</evidence>
<dbReference type="InterPro" id="IPR035513">
    <property type="entry name" value="Invertase/methylesterase_inhib"/>
</dbReference>
<dbReference type="InterPro" id="IPR051955">
    <property type="entry name" value="PME_Inhibitor"/>
</dbReference>
<dbReference type="NCBIfam" id="TIGR01614">
    <property type="entry name" value="PME_inhib"/>
    <property type="match status" value="1"/>
</dbReference>
<dbReference type="PANTHER" id="PTHR31080:SF68">
    <property type="entry name" value="PLANT INVERTASE_PECTIN METHYLESTERASE INHIBITOR SUPERFAMILY PROTEIN"/>
    <property type="match status" value="1"/>
</dbReference>
<dbReference type="CDD" id="cd15800">
    <property type="entry name" value="PMEI-like_2"/>
    <property type="match status" value="1"/>
</dbReference>
<sequence length="454" mass="48608">MDELASPKKEKKEKSDDSDVSAYLKKQKKKSGDSDELESPKKEKKEKSDESSKKKNKSDGSDEYVSPKKEKKEKSDDDLDKDSSSKKEKKEKSIDADASAYVKKEKKEKAKKKEKSNDYSKDKEKSDEDAMPVDVSSSGEYVSSPKEDKSNEDATPVDVSTSGQYVSSPQKNIPDELPPAAKSSTTSDAYSSQPIGGSPDELPPATKSSTTSDAYSSQPMGGAPDELPPATKSSATTSDAYASPKQYASQQPMGGAPDELPPATKSSDPYAGQPNEPGKPKVSVETFGGMIKKPLMNTLSPVIKRVCGRTSFPDDCEASIADLPGGGVVPPQTDAIGVLKLAMEAVKQKAIEAMNAATDRMNAPGIDPIIKEVLDSCTSAYSDIKSSLDVVDAALKRGDFDTARTNLDSVETDVGTCDDGFAERETPSVMSDHDVELKKLGSDLIAIGTNFFHH</sequence>
<name>A0A835A4Z0_9POAL</name>
<dbReference type="GO" id="GO:0004857">
    <property type="term" value="F:enzyme inhibitor activity"/>
    <property type="evidence" value="ECO:0007669"/>
    <property type="project" value="InterPro"/>
</dbReference>
<proteinExistence type="predicted"/>
<keyword evidence="5" id="KW-1185">Reference proteome</keyword>
<dbReference type="FunFam" id="1.20.140.40:FF:000003">
    <property type="entry name" value="Invertase/pectin methylesterase inhibitor family protein"/>
    <property type="match status" value="1"/>
</dbReference>
<organism evidence="4 5">
    <name type="scientific">Digitaria exilis</name>
    <dbReference type="NCBI Taxonomy" id="1010633"/>
    <lineage>
        <taxon>Eukaryota</taxon>
        <taxon>Viridiplantae</taxon>
        <taxon>Streptophyta</taxon>
        <taxon>Embryophyta</taxon>
        <taxon>Tracheophyta</taxon>
        <taxon>Spermatophyta</taxon>
        <taxon>Magnoliopsida</taxon>
        <taxon>Liliopsida</taxon>
        <taxon>Poales</taxon>
        <taxon>Poaceae</taxon>
        <taxon>PACMAD clade</taxon>
        <taxon>Panicoideae</taxon>
        <taxon>Panicodae</taxon>
        <taxon>Paniceae</taxon>
        <taxon>Anthephorinae</taxon>
        <taxon>Digitaria</taxon>
    </lineage>
</organism>
<dbReference type="SUPFAM" id="SSF101148">
    <property type="entry name" value="Plant invertase/pectin methylesterase inhibitor"/>
    <property type="match status" value="1"/>
</dbReference>
<reference evidence="4" key="1">
    <citation type="submission" date="2020-07" db="EMBL/GenBank/DDBJ databases">
        <title>Genome sequence and genetic diversity analysis of an under-domesticated orphan crop, white fonio (Digitaria exilis).</title>
        <authorList>
            <person name="Bennetzen J.L."/>
            <person name="Chen S."/>
            <person name="Ma X."/>
            <person name="Wang X."/>
            <person name="Yssel A.E.J."/>
            <person name="Chaluvadi S.R."/>
            <person name="Johnson M."/>
            <person name="Gangashetty P."/>
            <person name="Hamidou F."/>
            <person name="Sanogo M.D."/>
            <person name="Zwaenepoel A."/>
            <person name="Wallace J."/>
            <person name="Van De Peer Y."/>
            <person name="Van Deynze A."/>
        </authorList>
    </citation>
    <scope>NUCLEOTIDE SEQUENCE</scope>
    <source>
        <tissue evidence="4">Leaves</tissue>
    </source>
</reference>
<dbReference type="PANTHER" id="PTHR31080">
    <property type="entry name" value="PECTINESTERASE INHIBITOR-LIKE"/>
    <property type="match status" value="1"/>
</dbReference>
<feature type="compositionally biased region" description="Polar residues" evidence="2">
    <location>
        <begin position="158"/>
        <end position="171"/>
    </location>
</feature>
<dbReference type="AlphaFoldDB" id="A0A835A4Z0"/>
<dbReference type="Pfam" id="PF04043">
    <property type="entry name" value="PMEI"/>
    <property type="match status" value="1"/>
</dbReference>
<dbReference type="Proteomes" id="UP000636709">
    <property type="component" value="Unassembled WGS sequence"/>
</dbReference>
<keyword evidence="1" id="KW-0732">Signal</keyword>
<dbReference type="EMBL" id="JACEFO010002663">
    <property type="protein sequence ID" value="KAF8652317.1"/>
    <property type="molecule type" value="Genomic_DNA"/>
</dbReference>
<gene>
    <name evidence="4" type="ORF">HU200_062846</name>
</gene>
<feature type="compositionally biased region" description="Basic and acidic residues" evidence="2">
    <location>
        <begin position="1"/>
        <end position="17"/>
    </location>
</feature>
<feature type="compositionally biased region" description="Basic and acidic residues" evidence="2">
    <location>
        <begin position="30"/>
        <end position="95"/>
    </location>
</feature>
<comment type="caution">
    <text evidence="4">The sequence shown here is derived from an EMBL/GenBank/DDBJ whole genome shotgun (WGS) entry which is preliminary data.</text>
</comment>
<protein>
    <recommendedName>
        <fullName evidence="3">Pectinesterase inhibitor domain-containing protein</fullName>
    </recommendedName>
</protein>
<accession>A0A835A4Z0</accession>
<feature type="compositionally biased region" description="Polar residues" evidence="2">
    <location>
        <begin position="231"/>
        <end position="252"/>
    </location>
</feature>
<feature type="compositionally biased region" description="Basic and acidic residues" evidence="2">
    <location>
        <begin position="115"/>
        <end position="128"/>
    </location>
</feature>
<feature type="region of interest" description="Disordered" evidence="2">
    <location>
        <begin position="1"/>
        <end position="283"/>
    </location>
</feature>
<feature type="compositionally biased region" description="Polar residues" evidence="2">
    <location>
        <begin position="206"/>
        <end position="219"/>
    </location>
</feature>
<dbReference type="OrthoDB" id="770764at2759"/>
<evidence type="ECO:0000256" key="2">
    <source>
        <dbReference type="SAM" id="MobiDB-lite"/>
    </source>
</evidence>
<feature type="compositionally biased region" description="Polar residues" evidence="2">
    <location>
        <begin position="182"/>
        <end position="195"/>
    </location>
</feature>
<dbReference type="Gene3D" id="1.20.140.40">
    <property type="entry name" value="Invertase/pectin methylesterase inhibitor family protein"/>
    <property type="match status" value="1"/>
</dbReference>
<dbReference type="InterPro" id="IPR006501">
    <property type="entry name" value="Pectinesterase_inhib_dom"/>
</dbReference>
<evidence type="ECO:0000313" key="4">
    <source>
        <dbReference type="EMBL" id="KAF8652317.1"/>
    </source>
</evidence>